<evidence type="ECO:0000313" key="1">
    <source>
        <dbReference type="EMBL" id="KAL0267105.1"/>
    </source>
</evidence>
<gene>
    <name evidence="1" type="ORF">PYX00_009460</name>
</gene>
<reference evidence="1" key="1">
    <citation type="journal article" date="2024" name="Gigascience">
        <title>Chromosome-level genome of the poultry shaft louse Menopon gallinae provides insight into the host-switching and adaptive evolution of parasitic lice.</title>
        <authorList>
            <person name="Xu Y."/>
            <person name="Ma L."/>
            <person name="Liu S."/>
            <person name="Liang Y."/>
            <person name="Liu Q."/>
            <person name="He Z."/>
            <person name="Tian L."/>
            <person name="Duan Y."/>
            <person name="Cai W."/>
            <person name="Li H."/>
            <person name="Song F."/>
        </authorList>
    </citation>
    <scope>NUCLEOTIDE SEQUENCE</scope>
    <source>
        <strain evidence="1">Cailab_2023a</strain>
    </source>
</reference>
<comment type="caution">
    <text evidence="1">The sequence shown here is derived from an EMBL/GenBank/DDBJ whole genome shotgun (WGS) entry which is preliminary data.</text>
</comment>
<dbReference type="EMBL" id="JARGDH010000005">
    <property type="protein sequence ID" value="KAL0267105.1"/>
    <property type="molecule type" value="Genomic_DNA"/>
</dbReference>
<organism evidence="1">
    <name type="scientific">Menopon gallinae</name>
    <name type="common">poultry shaft louse</name>
    <dbReference type="NCBI Taxonomy" id="328185"/>
    <lineage>
        <taxon>Eukaryota</taxon>
        <taxon>Metazoa</taxon>
        <taxon>Ecdysozoa</taxon>
        <taxon>Arthropoda</taxon>
        <taxon>Hexapoda</taxon>
        <taxon>Insecta</taxon>
        <taxon>Pterygota</taxon>
        <taxon>Neoptera</taxon>
        <taxon>Paraneoptera</taxon>
        <taxon>Psocodea</taxon>
        <taxon>Troctomorpha</taxon>
        <taxon>Phthiraptera</taxon>
        <taxon>Amblycera</taxon>
        <taxon>Menoponidae</taxon>
        <taxon>Menopon</taxon>
    </lineage>
</organism>
<sequence length="126" mass="14268">MPVDEDGYSCYAVYGLAFQKGEDLLTSTVLATGCKKSPVVVEGKSVSSGCCRRRRFFYYKKRSTREVHSGLLMAELTGYPRGMSARKEASNYGALFPWRPLNKKKKKKPKVIWTRINNPAVTAYHH</sequence>
<protein>
    <submittedName>
        <fullName evidence="1">Uncharacterized protein</fullName>
    </submittedName>
</protein>
<dbReference type="AlphaFoldDB" id="A0AAW2HBJ7"/>
<proteinExistence type="predicted"/>
<accession>A0AAW2HBJ7</accession>
<name>A0AAW2HBJ7_9NEOP</name>